<gene>
    <name evidence="11" type="ORF">BRYFOR_05597</name>
</gene>
<sequence>MDMTQTEKQQMMATAPIPGLIARLSVPTIISMLITSFYNMADTFFVGKLGTSATAAVGVVFPLMSIIQALGFFFGHGSGNSVSRKLGAQKLDEAEHIASCGFFSALICGAVILVCGLLFLDPLSRALGSTETILPYTKQYLSVILLGAPYMTAALTLNNLLRFQGSAFYAMIGITTGAVLNVILDPIFIFVFDMGIAGAAWATILSQLLSFIMLLIGIKVSNCIPLRIRHMKYLPQTIRQIFGGGLPSLCRQGLASLATVALNLAAGPYGDAAIAAMSIVMRISMFAGSTMIGFGQGFQPVCGFNYGAGNIKRVKEAFWFCVKTATVVLVVLGVLGFIFSGDLVAIFRKEDLEVIEIGTLALRTQCVTLPLTGWIVLNNMLFQTIGRTLPASVLASARQGIFFLPAVLILPYFFGILGVQCAQAAADVAAFVLALVLNRKLMPTL</sequence>
<dbReference type="Proteomes" id="UP000005561">
    <property type="component" value="Unassembled WGS sequence"/>
</dbReference>
<proteinExistence type="inferred from homology"/>
<dbReference type="CDD" id="cd13143">
    <property type="entry name" value="MATE_MepA_like"/>
    <property type="match status" value="1"/>
</dbReference>
<accession>C6LAF5</accession>
<dbReference type="AlphaFoldDB" id="C6LAF5"/>
<keyword evidence="12" id="KW-1185">Reference proteome</keyword>
<dbReference type="InterPro" id="IPR048279">
    <property type="entry name" value="MdtK-like"/>
</dbReference>
<dbReference type="GO" id="GO:0015297">
    <property type="term" value="F:antiporter activity"/>
    <property type="evidence" value="ECO:0007669"/>
    <property type="project" value="InterPro"/>
</dbReference>
<dbReference type="InterPro" id="IPR002528">
    <property type="entry name" value="MATE_fam"/>
</dbReference>
<dbReference type="NCBIfam" id="TIGR00797">
    <property type="entry name" value="matE"/>
    <property type="match status" value="1"/>
</dbReference>
<comment type="similarity">
    <text evidence="2">Belongs to the multi antimicrobial extrusion (MATE) (TC 2.A.66.1) family. MepA subfamily.</text>
</comment>
<keyword evidence="6 10" id="KW-0812">Transmembrane</keyword>
<feature type="transmembrane region" description="Helical" evidence="10">
    <location>
        <begin position="360"/>
        <end position="377"/>
    </location>
</feature>
<evidence type="ECO:0000313" key="11">
    <source>
        <dbReference type="EMBL" id="EET62562.1"/>
    </source>
</evidence>
<organism evidence="11 12">
    <name type="scientific">Marvinbryantia formatexigens DSM 14469</name>
    <dbReference type="NCBI Taxonomy" id="478749"/>
    <lineage>
        <taxon>Bacteria</taxon>
        <taxon>Bacillati</taxon>
        <taxon>Bacillota</taxon>
        <taxon>Clostridia</taxon>
        <taxon>Lachnospirales</taxon>
        <taxon>Lachnospiraceae</taxon>
        <taxon>Marvinbryantia</taxon>
    </lineage>
</organism>
<keyword evidence="5" id="KW-1003">Cell membrane</keyword>
<evidence type="ECO:0000256" key="9">
    <source>
        <dbReference type="ARBA" id="ARBA00023251"/>
    </source>
</evidence>
<dbReference type="PANTHER" id="PTHR43823">
    <property type="entry name" value="SPORULATION PROTEIN YKVU"/>
    <property type="match status" value="1"/>
</dbReference>
<evidence type="ECO:0000256" key="7">
    <source>
        <dbReference type="ARBA" id="ARBA00022989"/>
    </source>
</evidence>
<evidence type="ECO:0000256" key="6">
    <source>
        <dbReference type="ARBA" id="ARBA00022692"/>
    </source>
</evidence>
<feature type="transmembrane region" description="Helical" evidence="10">
    <location>
        <begin position="20"/>
        <end position="41"/>
    </location>
</feature>
<dbReference type="InterPro" id="IPR045070">
    <property type="entry name" value="MATE_MepA-like"/>
</dbReference>
<dbReference type="PANTHER" id="PTHR43823:SF3">
    <property type="entry name" value="MULTIDRUG EXPORT PROTEIN MEPA"/>
    <property type="match status" value="1"/>
</dbReference>
<dbReference type="GO" id="GO:0042910">
    <property type="term" value="F:xenobiotic transmembrane transporter activity"/>
    <property type="evidence" value="ECO:0007669"/>
    <property type="project" value="InterPro"/>
</dbReference>
<keyword evidence="4" id="KW-0813">Transport</keyword>
<evidence type="ECO:0000256" key="5">
    <source>
        <dbReference type="ARBA" id="ARBA00022475"/>
    </source>
</evidence>
<feature type="transmembrane region" description="Helical" evidence="10">
    <location>
        <begin position="317"/>
        <end position="340"/>
    </location>
</feature>
<feature type="transmembrane region" description="Helical" evidence="10">
    <location>
        <begin position="96"/>
        <end position="120"/>
    </location>
</feature>
<dbReference type="RefSeq" id="WP_006860397.1">
    <property type="nucleotide sequence ID" value="NZ_ACCL02000002.1"/>
</dbReference>
<feature type="transmembrane region" description="Helical" evidence="10">
    <location>
        <begin position="140"/>
        <end position="161"/>
    </location>
</feature>
<dbReference type="GO" id="GO:0046677">
    <property type="term" value="P:response to antibiotic"/>
    <property type="evidence" value="ECO:0007669"/>
    <property type="project" value="UniProtKB-KW"/>
</dbReference>
<evidence type="ECO:0000256" key="3">
    <source>
        <dbReference type="ARBA" id="ARBA00022106"/>
    </source>
</evidence>
<feature type="transmembrane region" description="Helical" evidence="10">
    <location>
        <begin position="198"/>
        <end position="220"/>
    </location>
</feature>
<dbReference type="Pfam" id="PF01554">
    <property type="entry name" value="MatE"/>
    <property type="match status" value="2"/>
</dbReference>
<dbReference type="PIRSF" id="PIRSF006603">
    <property type="entry name" value="DinF"/>
    <property type="match status" value="1"/>
</dbReference>
<evidence type="ECO:0000313" key="12">
    <source>
        <dbReference type="Proteomes" id="UP000005561"/>
    </source>
</evidence>
<evidence type="ECO:0000256" key="1">
    <source>
        <dbReference type="ARBA" id="ARBA00004651"/>
    </source>
</evidence>
<dbReference type="eggNOG" id="COG0534">
    <property type="taxonomic scope" value="Bacteria"/>
</dbReference>
<evidence type="ECO:0000256" key="10">
    <source>
        <dbReference type="SAM" id="Phobius"/>
    </source>
</evidence>
<dbReference type="GO" id="GO:0005886">
    <property type="term" value="C:plasma membrane"/>
    <property type="evidence" value="ECO:0007669"/>
    <property type="project" value="UniProtKB-SubCell"/>
</dbReference>
<dbReference type="EMBL" id="ACCL02000002">
    <property type="protein sequence ID" value="EET62562.1"/>
    <property type="molecule type" value="Genomic_DNA"/>
</dbReference>
<feature type="transmembrane region" description="Helical" evidence="10">
    <location>
        <begin position="53"/>
        <end position="75"/>
    </location>
</feature>
<evidence type="ECO:0000256" key="2">
    <source>
        <dbReference type="ARBA" id="ARBA00008417"/>
    </source>
</evidence>
<comment type="caution">
    <text evidence="11">The sequence shown here is derived from an EMBL/GenBank/DDBJ whole genome shotgun (WGS) entry which is preliminary data.</text>
</comment>
<dbReference type="InterPro" id="IPR051327">
    <property type="entry name" value="MATE_MepA_subfamily"/>
</dbReference>
<keyword evidence="8 10" id="KW-0472">Membrane</keyword>
<feature type="transmembrane region" description="Helical" evidence="10">
    <location>
        <begin position="168"/>
        <end position="192"/>
    </location>
</feature>
<keyword evidence="7 10" id="KW-1133">Transmembrane helix</keyword>
<name>C6LAF5_9FIRM</name>
<dbReference type="STRING" id="168384.SAMN05660368_02928"/>
<evidence type="ECO:0000256" key="8">
    <source>
        <dbReference type="ARBA" id="ARBA00023136"/>
    </source>
</evidence>
<keyword evidence="9" id="KW-0046">Antibiotic resistance</keyword>
<evidence type="ECO:0000256" key="4">
    <source>
        <dbReference type="ARBA" id="ARBA00022448"/>
    </source>
</evidence>
<protein>
    <recommendedName>
        <fullName evidence="3">Multidrug export protein MepA</fullName>
    </recommendedName>
</protein>
<comment type="subcellular location">
    <subcellularLocation>
        <location evidence="1">Cell membrane</location>
        <topology evidence="1">Multi-pass membrane protein</topology>
    </subcellularLocation>
</comment>
<reference evidence="11" key="1">
    <citation type="submission" date="2009-07" db="EMBL/GenBank/DDBJ databases">
        <authorList>
            <person name="Weinstock G."/>
            <person name="Sodergren E."/>
            <person name="Clifton S."/>
            <person name="Fulton L."/>
            <person name="Fulton B."/>
            <person name="Courtney L."/>
            <person name="Fronick C."/>
            <person name="Harrison M."/>
            <person name="Strong C."/>
            <person name="Farmer C."/>
            <person name="Delahaunty K."/>
            <person name="Markovic C."/>
            <person name="Hall O."/>
            <person name="Minx P."/>
            <person name="Tomlinson C."/>
            <person name="Mitreva M."/>
            <person name="Nelson J."/>
            <person name="Hou S."/>
            <person name="Wollam A."/>
            <person name="Pepin K.H."/>
            <person name="Johnson M."/>
            <person name="Bhonagiri V."/>
            <person name="Nash W.E."/>
            <person name="Warren W."/>
            <person name="Chinwalla A."/>
            <person name="Mardis E.R."/>
            <person name="Wilson R.K."/>
        </authorList>
    </citation>
    <scope>NUCLEOTIDE SEQUENCE [LARGE SCALE GENOMIC DNA]</scope>
    <source>
        <strain evidence="11">DSM 14469</strain>
    </source>
</reference>